<organism evidence="1 2">
    <name type="scientific">Pendulispora brunnea</name>
    <dbReference type="NCBI Taxonomy" id="2905690"/>
    <lineage>
        <taxon>Bacteria</taxon>
        <taxon>Pseudomonadati</taxon>
        <taxon>Myxococcota</taxon>
        <taxon>Myxococcia</taxon>
        <taxon>Myxococcales</taxon>
        <taxon>Sorangiineae</taxon>
        <taxon>Pendulisporaceae</taxon>
        <taxon>Pendulispora</taxon>
    </lineage>
</organism>
<accession>A0ABZ2JYQ0</accession>
<name>A0ABZ2JYQ0_9BACT</name>
<dbReference type="Proteomes" id="UP001379533">
    <property type="component" value="Chromosome"/>
</dbReference>
<reference evidence="1 2" key="1">
    <citation type="submission" date="2021-12" db="EMBL/GenBank/DDBJ databases">
        <title>Discovery of the Pendulisporaceae a myxobacterial family with distinct sporulation behavior and unique specialized metabolism.</title>
        <authorList>
            <person name="Garcia R."/>
            <person name="Popoff A."/>
            <person name="Bader C.D."/>
            <person name="Loehr J."/>
            <person name="Walesch S."/>
            <person name="Walt C."/>
            <person name="Boldt J."/>
            <person name="Bunk B."/>
            <person name="Haeckl F.J.F.P.J."/>
            <person name="Gunesch A.P."/>
            <person name="Birkelbach J."/>
            <person name="Nuebel U."/>
            <person name="Pietschmann T."/>
            <person name="Bach T."/>
            <person name="Mueller R."/>
        </authorList>
    </citation>
    <scope>NUCLEOTIDE SEQUENCE [LARGE SCALE GENOMIC DNA]</scope>
    <source>
        <strain evidence="1 2">MSr12523</strain>
    </source>
</reference>
<proteinExistence type="predicted"/>
<protein>
    <submittedName>
        <fullName evidence="1">Uncharacterized protein</fullName>
    </submittedName>
</protein>
<sequence>MATPAADASLPPEPRITRETAADILFLPGVTRPDACVGGDDEIIRCLIRTRYAGDPEAATLATDLYAGSGAVAGVEVERTMDGGYRGMLHLVPALPSKVNRVHLAHVVHAFADYEAFFSALLRDHEGRIPYRWRALAVRFFRSVKARTPSAYASGWTVAYNLAGSLNINDDSVRETLFHEIFHLNDAAHDDWSRRTLKESYDTILARCGTSTACLAPFAPGSTKVRGGTYYAFQPGNDVAEYAAELAIRYYREQRGALSLGPKVVPPFKCMRPENARAWAALVQEFFAGIDHTSGCW</sequence>
<evidence type="ECO:0000313" key="2">
    <source>
        <dbReference type="Proteomes" id="UP001379533"/>
    </source>
</evidence>
<dbReference type="RefSeq" id="WP_394842239.1">
    <property type="nucleotide sequence ID" value="NZ_CP089982.1"/>
</dbReference>
<keyword evidence="2" id="KW-1185">Reference proteome</keyword>
<gene>
    <name evidence="1" type="ORF">LZC95_34815</name>
</gene>
<evidence type="ECO:0000313" key="1">
    <source>
        <dbReference type="EMBL" id="WXA91620.1"/>
    </source>
</evidence>
<dbReference type="EMBL" id="CP089982">
    <property type="protein sequence ID" value="WXA91620.1"/>
    <property type="molecule type" value="Genomic_DNA"/>
</dbReference>